<feature type="DNA-binding region" description="H-T-H motif" evidence="4">
    <location>
        <begin position="65"/>
        <end position="84"/>
    </location>
</feature>
<evidence type="ECO:0000256" key="1">
    <source>
        <dbReference type="ARBA" id="ARBA00023015"/>
    </source>
</evidence>
<dbReference type="PROSITE" id="PS50977">
    <property type="entry name" value="HTH_TETR_2"/>
    <property type="match status" value="1"/>
</dbReference>
<accession>A0A5Q0H6S7</accession>
<dbReference type="AlphaFoldDB" id="A0A5Q0H6S7"/>
<dbReference type="PANTHER" id="PTHR30055:SF234">
    <property type="entry name" value="HTH-TYPE TRANSCRIPTIONAL REGULATOR BETI"/>
    <property type="match status" value="1"/>
</dbReference>
<dbReference type="GO" id="GO:0003700">
    <property type="term" value="F:DNA-binding transcription factor activity"/>
    <property type="evidence" value="ECO:0007669"/>
    <property type="project" value="TreeGrafter"/>
</dbReference>
<evidence type="ECO:0000259" key="5">
    <source>
        <dbReference type="PROSITE" id="PS50977"/>
    </source>
</evidence>
<dbReference type="PANTHER" id="PTHR30055">
    <property type="entry name" value="HTH-TYPE TRANSCRIPTIONAL REGULATOR RUTR"/>
    <property type="match status" value="1"/>
</dbReference>
<keyword evidence="1" id="KW-0805">Transcription regulation</keyword>
<feature type="domain" description="HTH tetR-type" evidence="5">
    <location>
        <begin position="42"/>
        <end position="102"/>
    </location>
</feature>
<evidence type="ECO:0000313" key="6">
    <source>
        <dbReference type="EMBL" id="QFZ21644.1"/>
    </source>
</evidence>
<gene>
    <name evidence="6" type="ORF">EKG83_33415</name>
</gene>
<evidence type="ECO:0000313" key="7">
    <source>
        <dbReference type="Proteomes" id="UP000325787"/>
    </source>
</evidence>
<dbReference type="OrthoDB" id="4746440at2"/>
<dbReference type="InterPro" id="IPR001647">
    <property type="entry name" value="HTH_TetR"/>
</dbReference>
<organism evidence="6 7">
    <name type="scientific">Saccharothrix syringae</name>
    <name type="common">Nocardiopsis syringae</name>
    <dbReference type="NCBI Taxonomy" id="103733"/>
    <lineage>
        <taxon>Bacteria</taxon>
        <taxon>Bacillati</taxon>
        <taxon>Actinomycetota</taxon>
        <taxon>Actinomycetes</taxon>
        <taxon>Pseudonocardiales</taxon>
        <taxon>Pseudonocardiaceae</taxon>
        <taxon>Saccharothrix</taxon>
    </lineage>
</organism>
<dbReference type="GO" id="GO:0000976">
    <property type="term" value="F:transcription cis-regulatory region binding"/>
    <property type="evidence" value="ECO:0007669"/>
    <property type="project" value="TreeGrafter"/>
</dbReference>
<keyword evidence="7" id="KW-1185">Reference proteome</keyword>
<dbReference type="Pfam" id="PF00440">
    <property type="entry name" value="TetR_N"/>
    <property type="match status" value="1"/>
</dbReference>
<dbReference type="InterPro" id="IPR050109">
    <property type="entry name" value="HTH-type_TetR-like_transc_reg"/>
</dbReference>
<proteinExistence type="predicted"/>
<keyword evidence="2 4" id="KW-0238">DNA-binding</keyword>
<dbReference type="KEGG" id="ssyi:EKG83_33415"/>
<dbReference type="PRINTS" id="PR00455">
    <property type="entry name" value="HTHTETR"/>
</dbReference>
<dbReference type="InterPro" id="IPR023772">
    <property type="entry name" value="DNA-bd_HTH_TetR-type_CS"/>
</dbReference>
<dbReference type="SUPFAM" id="SSF46689">
    <property type="entry name" value="Homeodomain-like"/>
    <property type="match status" value="1"/>
</dbReference>
<evidence type="ECO:0000256" key="3">
    <source>
        <dbReference type="ARBA" id="ARBA00023163"/>
    </source>
</evidence>
<dbReference type="Proteomes" id="UP000325787">
    <property type="component" value="Chromosome"/>
</dbReference>
<sequence>MVDTVPPGIEYQLVLSTVLNGVPERYAAPVPEPTSLRHRKQQRAREQIVAAAFELFAERGFAEVTVADIAERAEVGRTTFFRYFGDKQEVVFSHEEELISGLLDRHRDLPPPTDLADAVAQLHPVVVAICEEMTADPAHYRQHEALLRDNPELRDRAARKSDRVVEALRTDLLTRGTPPPVAELASQIALACYRAGHRAAGDDPSALPAAVHTAFTHLRALTHPPHP</sequence>
<reference evidence="7" key="1">
    <citation type="journal article" date="2021" name="Curr. Microbiol.">
        <title>Complete genome of nocamycin-producing strain Saccharothrix syringae NRRL B-16468 reveals the biosynthetic potential for secondary metabolites.</title>
        <authorList>
            <person name="Mo X."/>
            <person name="Yang S."/>
        </authorList>
    </citation>
    <scope>NUCLEOTIDE SEQUENCE [LARGE SCALE GENOMIC DNA]</scope>
    <source>
        <strain evidence="7">ATCC 51364 / DSM 43886 / JCM 6844 / KCTC 9398 / NBRC 14523 / NRRL B-16468 / INA 2240</strain>
    </source>
</reference>
<dbReference type="PROSITE" id="PS01081">
    <property type="entry name" value="HTH_TETR_1"/>
    <property type="match status" value="1"/>
</dbReference>
<dbReference type="InterPro" id="IPR009057">
    <property type="entry name" value="Homeodomain-like_sf"/>
</dbReference>
<evidence type="ECO:0000256" key="4">
    <source>
        <dbReference type="PROSITE-ProRule" id="PRU00335"/>
    </source>
</evidence>
<dbReference type="EMBL" id="CP034550">
    <property type="protein sequence ID" value="QFZ21644.1"/>
    <property type="molecule type" value="Genomic_DNA"/>
</dbReference>
<protein>
    <submittedName>
        <fullName evidence="6">TetR family transcriptional regulator</fullName>
    </submittedName>
</protein>
<dbReference type="Gene3D" id="1.10.357.10">
    <property type="entry name" value="Tetracycline Repressor, domain 2"/>
    <property type="match status" value="1"/>
</dbReference>
<evidence type="ECO:0000256" key="2">
    <source>
        <dbReference type="ARBA" id="ARBA00023125"/>
    </source>
</evidence>
<name>A0A5Q0H6S7_SACSY</name>
<keyword evidence="3" id="KW-0804">Transcription</keyword>